<evidence type="ECO:0000256" key="1">
    <source>
        <dbReference type="SAM" id="SignalP"/>
    </source>
</evidence>
<gene>
    <name evidence="2" type="ORF">EJN92_14200</name>
</gene>
<name>A0A3Q9BRT8_9BURK</name>
<keyword evidence="1" id="KW-0732">Signal</keyword>
<evidence type="ECO:0000313" key="3">
    <source>
        <dbReference type="Proteomes" id="UP000275663"/>
    </source>
</evidence>
<dbReference type="OrthoDB" id="6495687at2"/>
<dbReference type="Proteomes" id="UP000275663">
    <property type="component" value="Chromosome"/>
</dbReference>
<sequence length="426" mass="47316">MRTFFLGLALATSSALAQGSDDLDALQLADQAQIPVASASDWHSFVEVALGQAATPHGPTLAGQRLSFDLQFDQRFAPEWRAVFSDRLDLNRQQQPGQASVDKDVNTIRDAYLSWQPQAHQLLDAGRINVPYGAASGYNPSDYFRDYAVRSAVSVDPSSLKKNRMGSVMLRGQQLWDSGSLTALYSPQLAQQANAGSYHPDLGATNAQDRWLIAYSQKLPSSMAGQLTPQWLLQGGAHTHPQIGMNLSALLNDASVAYLEYSGGRSGSMLSQALQGKDDTVFRNRLASGITYTAANKLSLTLEYEYNGSALDDQAWDALRKGIKQGAPLPYLQYRQWQQNQQELATRQEVFVYASWPDALLQHLDLSAMQKLNLADHSRLYWLEARYHLEKLDLALQWQRNSGEASSAYGAALQKYSWQAQLRVYF</sequence>
<accession>A0A3Q9BRT8</accession>
<feature type="signal peptide" evidence="1">
    <location>
        <begin position="1"/>
        <end position="17"/>
    </location>
</feature>
<dbReference type="RefSeq" id="WP_126128426.1">
    <property type="nucleotide sequence ID" value="NZ_CP034464.1"/>
</dbReference>
<reference evidence="2 3" key="1">
    <citation type="journal article" date="2011" name="Int. J. Syst. Evol. Microbiol.">
        <title>Description of Undibacterium oligocarboniphilum sp. nov., isolated from purified water, and Undibacterium pigrum strain CCUG 49012 as the type strain of Undibacterium parvum sp. nov., and emended descriptions of the genus Undibacterium and the species Undibacterium pigrum.</title>
        <authorList>
            <person name="Eder W."/>
            <person name="Wanner G."/>
            <person name="Ludwig W."/>
            <person name="Busse H.J."/>
            <person name="Ziemke-Kageler F."/>
            <person name="Lang E."/>
        </authorList>
    </citation>
    <scope>NUCLEOTIDE SEQUENCE [LARGE SCALE GENOMIC DNA]</scope>
    <source>
        <strain evidence="2 3">DSM 23061</strain>
    </source>
</reference>
<protein>
    <recommendedName>
        <fullName evidence="4">Porin</fullName>
    </recommendedName>
</protein>
<organism evidence="2 3">
    <name type="scientific">Undibacterium parvum</name>
    <dbReference type="NCBI Taxonomy" id="401471"/>
    <lineage>
        <taxon>Bacteria</taxon>
        <taxon>Pseudomonadati</taxon>
        <taxon>Pseudomonadota</taxon>
        <taxon>Betaproteobacteria</taxon>
        <taxon>Burkholderiales</taxon>
        <taxon>Oxalobacteraceae</taxon>
        <taxon>Undibacterium</taxon>
    </lineage>
</organism>
<feature type="chain" id="PRO_5018588246" description="Porin" evidence="1">
    <location>
        <begin position="18"/>
        <end position="426"/>
    </location>
</feature>
<keyword evidence="3" id="KW-1185">Reference proteome</keyword>
<dbReference type="AlphaFoldDB" id="A0A3Q9BRT8"/>
<dbReference type="EMBL" id="CP034464">
    <property type="protein sequence ID" value="AZP13050.1"/>
    <property type="molecule type" value="Genomic_DNA"/>
</dbReference>
<evidence type="ECO:0008006" key="4">
    <source>
        <dbReference type="Google" id="ProtNLM"/>
    </source>
</evidence>
<dbReference type="KEGG" id="upv:EJN92_14200"/>
<proteinExistence type="predicted"/>
<evidence type="ECO:0000313" key="2">
    <source>
        <dbReference type="EMBL" id="AZP13050.1"/>
    </source>
</evidence>